<dbReference type="GO" id="GO:0008033">
    <property type="term" value="P:tRNA processing"/>
    <property type="evidence" value="ECO:0007669"/>
    <property type="project" value="UniProtKB-KW"/>
</dbReference>
<reference evidence="10" key="1">
    <citation type="submission" date="2021-02" db="EMBL/GenBank/DDBJ databases">
        <authorList>
            <person name="Nowell W R."/>
        </authorList>
    </citation>
    <scope>NUCLEOTIDE SEQUENCE</scope>
</reference>
<dbReference type="EC" id="2.5.1.25" evidence="1"/>
<feature type="disulfide bond" evidence="7">
    <location>
        <begin position="133"/>
        <end position="150"/>
    </location>
</feature>
<keyword evidence="3" id="KW-0949">S-adenosyl-L-methionine</keyword>
<proteinExistence type="inferred from homology"/>
<evidence type="ECO:0000256" key="5">
    <source>
        <dbReference type="ARBA" id="ARBA00034489"/>
    </source>
</evidence>
<comment type="caution">
    <text evidence="7">Lacks conserved residue(s) required for the propagation of feature annotation.</text>
</comment>
<gene>
    <name evidence="10" type="ORF">OKA104_LOCUS2120</name>
</gene>
<dbReference type="Pfam" id="PF03942">
    <property type="entry name" value="DTW"/>
    <property type="match status" value="1"/>
</dbReference>
<dbReference type="PROSITE" id="PS00022">
    <property type="entry name" value="EGF_1"/>
    <property type="match status" value="2"/>
</dbReference>
<dbReference type="GO" id="GO:0016432">
    <property type="term" value="F:tRNA-uridine aminocarboxypropyltransferase activity"/>
    <property type="evidence" value="ECO:0007669"/>
    <property type="project" value="UniProtKB-EC"/>
</dbReference>
<keyword evidence="7" id="KW-1015">Disulfide bond</keyword>
<dbReference type="InterPro" id="IPR000742">
    <property type="entry name" value="EGF"/>
</dbReference>
<name>A0A818I213_9BILA</name>
<dbReference type="InterPro" id="IPR039262">
    <property type="entry name" value="DTWD2/TAPT"/>
</dbReference>
<organism evidence="10 11">
    <name type="scientific">Adineta steineri</name>
    <dbReference type="NCBI Taxonomy" id="433720"/>
    <lineage>
        <taxon>Eukaryota</taxon>
        <taxon>Metazoa</taxon>
        <taxon>Spiralia</taxon>
        <taxon>Gnathifera</taxon>
        <taxon>Rotifera</taxon>
        <taxon>Eurotatoria</taxon>
        <taxon>Bdelloidea</taxon>
        <taxon>Adinetida</taxon>
        <taxon>Adinetidae</taxon>
        <taxon>Adineta</taxon>
    </lineage>
</organism>
<evidence type="ECO:0000256" key="3">
    <source>
        <dbReference type="ARBA" id="ARBA00022691"/>
    </source>
</evidence>
<evidence type="ECO:0000256" key="4">
    <source>
        <dbReference type="ARBA" id="ARBA00022694"/>
    </source>
</evidence>
<dbReference type="InterPro" id="IPR005636">
    <property type="entry name" value="DTW"/>
</dbReference>
<feature type="disulfide bond" evidence="7">
    <location>
        <begin position="152"/>
        <end position="161"/>
    </location>
</feature>
<keyword evidence="2" id="KW-0808">Transferase</keyword>
<dbReference type="PANTHER" id="PTHR21392:SF0">
    <property type="entry name" value="TRNA-URIDINE AMINOCARBOXYPROPYLTRANSFERASE 2"/>
    <property type="match status" value="1"/>
</dbReference>
<evidence type="ECO:0000259" key="9">
    <source>
        <dbReference type="PROSITE" id="PS50026"/>
    </source>
</evidence>
<feature type="disulfide bond" evidence="7">
    <location>
        <begin position="191"/>
        <end position="200"/>
    </location>
</feature>
<keyword evidence="4" id="KW-0819">tRNA processing</keyword>
<dbReference type="Gene3D" id="2.10.25.10">
    <property type="entry name" value="Laminin"/>
    <property type="match status" value="2"/>
</dbReference>
<accession>A0A818I213</accession>
<dbReference type="PANTHER" id="PTHR21392">
    <property type="entry name" value="TRNA-URIDINE AMINOCARBOXYPROPYLTRANSFERASE 2"/>
    <property type="match status" value="1"/>
</dbReference>
<evidence type="ECO:0000256" key="6">
    <source>
        <dbReference type="ARBA" id="ARBA00048718"/>
    </source>
</evidence>
<dbReference type="Gene3D" id="3.40.50.300">
    <property type="entry name" value="P-loop containing nucleotide triphosphate hydrolases"/>
    <property type="match status" value="1"/>
</dbReference>
<evidence type="ECO:0000313" key="10">
    <source>
        <dbReference type="EMBL" id="CAF3512265.1"/>
    </source>
</evidence>
<feature type="signal peptide" evidence="8">
    <location>
        <begin position="1"/>
        <end position="25"/>
    </location>
</feature>
<comment type="similarity">
    <text evidence="5">Belongs to the TDD superfamily. DTWD2 family.</text>
</comment>
<sequence>MSMWTLNGMIFIASILFIQLGITYAQGGACTAFAVATCAPHTCVQTGTVFSCLCPDFSLAPSAASCPGTLVPTLAPPIIGAQCGLTTCPAGATCILTNQNPAQYVCICPNGVIANPYCPTTVPTNTCLYNNQCANGGTCVFNQLTQQAVCLCPPNTYGANCATYCSPTCAYNWCYNGGQCTNVYGQAYCSCPQNYRGRRCELRYSPYNYVYLYQSPYYYEHFLSYSIKNSLNCVYISLLTPFSHLKHVQGKMGNVLKTSDISTSLPLMFIPLFSSLSEQFFNEKPSINVNDLCTMIKQQIIASPEIIIIEDLQILRHLLKYSDEDILLMQRKLREIFPTAQFITQISISDDENDNDEHFSSFLINMLKRIHTKHLFIRSLSTGSTKDISGQLIYTGPSQSRLWTNAVIRKCLFRLTERTLNLITSAMSDNETYLFELDDGLSEEDWNGPKRTICTRCQRPELVCLCSHLPPTPIHLDHTSVVIFQHPNEIKRPLGTVQLLSKCLDSSSLNVIRARQFPRKYYADLYSNPNTYLLFPNANAVLLDDIIEESNHYTIIALDGTWNEAMGIYHRHSELQELKTCYVKIDQKSEFVIRTQPTKETASTLETIAYAVRCTERDKPTLFDDIIRPLKRMVELQLNLGAVEHDAKLSLIENGQTRRQYSKKHERWLMTLQH</sequence>
<keyword evidence="7" id="KW-0245">EGF-like domain</keyword>
<evidence type="ECO:0000256" key="1">
    <source>
        <dbReference type="ARBA" id="ARBA00012386"/>
    </source>
</evidence>
<feature type="domain" description="EGF-like" evidence="9">
    <location>
        <begin position="123"/>
        <end position="162"/>
    </location>
</feature>
<evidence type="ECO:0000256" key="8">
    <source>
        <dbReference type="SAM" id="SignalP"/>
    </source>
</evidence>
<dbReference type="AlphaFoldDB" id="A0A818I213"/>
<comment type="caution">
    <text evidence="10">The sequence shown here is derived from an EMBL/GenBank/DDBJ whole genome shotgun (WGS) entry which is preliminary data.</text>
</comment>
<comment type="catalytic activity">
    <reaction evidence="6">
        <text>a uridine in tRNA + S-adenosyl-L-methionine = a 3-[(3S)-3-amino-3-carboxypropyl]uridine in tRNA + S-methyl-5'-thioadenosine + H(+)</text>
        <dbReference type="Rhea" id="RHEA:62432"/>
        <dbReference type="Rhea" id="RHEA-COMP:13339"/>
        <dbReference type="Rhea" id="RHEA-COMP:16092"/>
        <dbReference type="ChEBI" id="CHEBI:15378"/>
        <dbReference type="ChEBI" id="CHEBI:17509"/>
        <dbReference type="ChEBI" id="CHEBI:59789"/>
        <dbReference type="ChEBI" id="CHEBI:65315"/>
        <dbReference type="ChEBI" id="CHEBI:82930"/>
        <dbReference type="EC" id="2.5.1.25"/>
    </reaction>
</comment>
<dbReference type="CDD" id="cd00054">
    <property type="entry name" value="EGF_CA"/>
    <property type="match status" value="1"/>
</dbReference>
<dbReference type="SMART" id="SM00181">
    <property type="entry name" value="EGF"/>
    <property type="match status" value="4"/>
</dbReference>
<evidence type="ECO:0000256" key="2">
    <source>
        <dbReference type="ARBA" id="ARBA00022679"/>
    </source>
</evidence>
<feature type="chain" id="PRO_5032580986" description="tRNA-uridine aminocarboxypropyltransferase" evidence="8">
    <location>
        <begin position="26"/>
        <end position="674"/>
    </location>
</feature>
<dbReference type="UniPathway" id="UPA00988"/>
<dbReference type="SUPFAM" id="SSF57196">
    <property type="entry name" value="EGF/Laminin"/>
    <property type="match status" value="2"/>
</dbReference>
<dbReference type="PROSITE" id="PS50026">
    <property type="entry name" value="EGF_3"/>
    <property type="match status" value="3"/>
</dbReference>
<dbReference type="SMART" id="SM01144">
    <property type="entry name" value="DTW"/>
    <property type="match status" value="1"/>
</dbReference>
<evidence type="ECO:0000256" key="7">
    <source>
        <dbReference type="PROSITE-ProRule" id="PRU00076"/>
    </source>
</evidence>
<protein>
    <recommendedName>
        <fullName evidence="1">tRNA-uridine aminocarboxypropyltransferase</fullName>
        <ecNumber evidence="1">2.5.1.25</ecNumber>
    </recommendedName>
</protein>
<dbReference type="InterPro" id="IPR027417">
    <property type="entry name" value="P-loop_NTPase"/>
</dbReference>
<feature type="domain" description="EGF-like" evidence="9">
    <location>
        <begin position="79"/>
        <end position="119"/>
    </location>
</feature>
<keyword evidence="8" id="KW-0732">Signal</keyword>
<dbReference type="EMBL" id="CAJOAY010000056">
    <property type="protein sequence ID" value="CAF3512265.1"/>
    <property type="molecule type" value="Genomic_DNA"/>
</dbReference>
<dbReference type="Proteomes" id="UP000663881">
    <property type="component" value="Unassembled WGS sequence"/>
</dbReference>
<evidence type="ECO:0000313" key="11">
    <source>
        <dbReference type="Proteomes" id="UP000663881"/>
    </source>
</evidence>
<feature type="domain" description="EGF-like" evidence="9">
    <location>
        <begin position="166"/>
        <end position="201"/>
    </location>
</feature>